<evidence type="ECO:0000259" key="7">
    <source>
        <dbReference type="PROSITE" id="PS51462"/>
    </source>
</evidence>
<evidence type="ECO:0000256" key="1">
    <source>
        <dbReference type="ARBA" id="ARBA00001936"/>
    </source>
</evidence>
<dbReference type="InterPro" id="IPR045121">
    <property type="entry name" value="CoAse"/>
</dbReference>
<evidence type="ECO:0000313" key="9">
    <source>
        <dbReference type="Proteomes" id="UP000451860"/>
    </source>
</evidence>
<keyword evidence="5" id="KW-0460">Magnesium</keyword>
<keyword evidence="6" id="KW-0464">Manganese</keyword>
<dbReference type="EMBL" id="WHJE01000088">
    <property type="protein sequence ID" value="KAE8763208.1"/>
    <property type="molecule type" value="Genomic_DNA"/>
</dbReference>
<dbReference type="GO" id="GO:0046872">
    <property type="term" value="F:metal ion binding"/>
    <property type="evidence" value="ECO:0007669"/>
    <property type="project" value="UniProtKB-KW"/>
</dbReference>
<dbReference type="InterPro" id="IPR000086">
    <property type="entry name" value="NUDIX_hydrolase_dom"/>
</dbReference>
<dbReference type="OrthoDB" id="9802805at2"/>
<dbReference type="PROSITE" id="PS51462">
    <property type="entry name" value="NUDIX"/>
    <property type="match status" value="1"/>
</dbReference>
<dbReference type="Gene3D" id="3.90.79.10">
    <property type="entry name" value="Nucleoside Triphosphate Pyrophosphohydrolase"/>
    <property type="match status" value="1"/>
</dbReference>
<dbReference type="InterPro" id="IPR015797">
    <property type="entry name" value="NUDIX_hydrolase-like_dom_sf"/>
</dbReference>
<sequence length="229" mass="24091">APDGARTALAALGARAAAGAFRPLGGPHAYDPAVAGTFRPAAVLLLLAPAGRPGPVGADVFLVQRSPRLRHHPGQIALPGGRVEEADADVVAGALRETHEEIGLAPEHVEVLGQLPPVLVPVSRYVVTPVLGWTPRAHLATKVAAGEVLHTIRASVDALLDPAARAAVTVPGRPFRSAGFRSPAGWIWGFTGNLLDHVFTELGWTRPWDTSREVQVRYDARGLVTAQDD</sequence>
<dbReference type="GO" id="GO:0010945">
    <property type="term" value="F:coenzyme A diphosphatase activity"/>
    <property type="evidence" value="ECO:0007669"/>
    <property type="project" value="InterPro"/>
</dbReference>
<gene>
    <name evidence="8" type="ORF">GB883_15440</name>
</gene>
<keyword evidence="9" id="KW-1185">Reference proteome</keyword>
<evidence type="ECO:0000256" key="4">
    <source>
        <dbReference type="ARBA" id="ARBA00022801"/>
    </source>
</evidence>
<dbReference type="SUPFAM" id="SSF55811">
    <property type="entry name" value="Nudix"/>
    <property type="match status" value="1"/>
</dbReference>
<proteinExistence type="predicted"/>
<feature type="domain" description="Nudix hydrolase" evidence="7">
    <location>
        <begin position="37"/>
        <end position="177"/>
    </location>
</feature>
<dbReference type="CDD" id="cd03426">
    <property type="entry name" value="NUDIX_CoAse_Nudt7"/>
    <property type="match status" value="1"/>
</dbReference>
<dbReference type="PANTHER" id="PTHR12992:SF11">
    <property type="entry name" value="MITOCHONDRIAL COENZYME A DIPHOSPHATASE NUDT8"/>
    <property type="match status" value="1"/>
</dbReference>
<dbReference type="Proteomes" id="UP000451860">
    <property type="component" value="Unassembled WGS sequence"/>
</dbReference>
<reference evidence="8 9" key="1">
    <citation type="submission" date="2019-10" db="EMBL/GenBank/DDBJ databases">
        <title>Georgenia wutianyii sp. nov. and Georgenia yuyongxinii sp. nov. isolated from plateau pika (Ochotona curzoniae) in the Qinghai-Tibet plateau of China.</title>
        <authorList>
            <person name="Tian Z."/>
        </authorList>
    </citation>
    <scope>NUCLEOTIDE SEQUENCE [LARGE SCALE GENOMIC DNA]</scope>
    <source>
        <strain evidence="8 9">DSM 21501</strain>
    </source>
</reference>
<dbReference type="PANTHER" id="PTHR12992">
    <property type="entry name" value="NUDIX HYDROLASE"/>
    <property type="match status" value="1"/>
</dbReference>
<feature type="non-terminal residue" evidence="8">
    <location>
        <position position="1"/>
    </location>
</feature>
<comment type="cofactor">
    <cofactor evidence="2">
        <name>Mg(2+)</name>
        <dbReference type="ChEBI" id="CHEBI:18420"/>
    </cofactor>
</comment>
<dbReference type="Pfam" id="PF00293">
    <property type="entry name" value="NUDIX"/>
    <property type="match status" value="1"/>
</dbReference>
<evidence type="ECO:0000256" key="3">
    <source>
        <dbReference type="ARBA" id="ARBA00022723"/>
    </source>
</evidence>
<evidence type="ECO:0000256" key="6">
    <source>
        <dbReference type="ARBA" id="ARBA00023211"/>
    </source>
</evidence>
<dbReference type="RefSeq" id="WP_152359817.1">
    <property type="nucleotide sequence ID" value="NZ_WHJE01000088.1"/>
</dbReference>
<evidence type="ECO:0000313" key="8">
    <source>
        <dbReference type="EMBL" id="KAE8763208.1"/>
    </source>
</evidence>
<organism evidence="8 9">
    <name type="scientific">Georgenia thermotolerans</name>
    <dbReference type="NCBI Taxonomy" id="527326"/>
    <lineage>
        <taxon>Bacteria</taxon>
        <taxon>Bacillati</taxon>
        <taxon>Actinomycetota</taxon>
        <taxon>Actinomycetes</taxon>
        <taxon>Micrococcales</taxon>
        <taxon>Bogoriellaceae</taxon>
        <taxon>Georgenia</taxon>
    </lineage>
</organism>
<evidence type="ECO:0000256" key="2">
    <source>
        <dbReference type="ARBA" id="ARBA00001946"/>
    </source>
</evidence>
<comment type="cofactor">
    <cofactor evidence="1">
        <name>Mn(2+)</name>
        <dbReference type="ChEBI" id="CHEBI:29035"/>
    </cofactor>
</comment>
<comment type="caution">
    <text evidence="8">The sequence shown here is derived from an EMBL/GenBank/DDBJ whole genome shotgun (WGS) entry which is preliminary data.</text>
</comment>
<keyword evidence="3" id="KW-0479">Metal-binding</keyword>
<protein>
    <submittedName>
        <fullName evidence="8">NUDIX domain-containing protein</fullName>
    </submittedName>
</protein>
<name>A0A7J5ULE8_9MICO</name>
<evidence type="ECO:0000256" key="5">
    <source>
        <dbReference type="ARBA" id="ARBA00022842"/>
    </source>
</evidence>
<keyword evidence="4" id="KW-0378">Hydrolase</keyword>
<accession>A0A7J5ULE8</accession>
<dbReference type="AlphaFoldDB" id="A0A7J5ULE8"/>